<dbReference type="RefSeq" id="WP_344286622.1">
    <property type="nucleotide sequence ID" value="NZ_BAAAHV010000027.1"/>
</dbReference>
<organism evidence="1 2">
    <name type="scientific">Amycolatopsis albidoflavus</name>
    <dbReference type="NCBI Taxonomy" id="102226"/>
    <lineage>
        <taxon>Bacteria</taxon>
        <taxon>Bacillati</taxon>
        <taxon>Actinomycetota</taxon>
        <taxon>Actinomycetes</taxon>
        <taxon>Pseudonocardiales</taxon>
        <taxon>Pseudonocardiaceae</taxon>
        <taxon>Amycolatopsis</taxon>
    </lineage>
</organism>
<evidence type="ECO:0000313" key="1">
    <source>
        <dbReference type="EMBL" id="MFD2480089.1"/>
    </source>
</evidence>
<dbReference type="Proteomes" id="UP001597542">
    <property type="component" value="Unassembled WGS sequence"/>
</dbReference>
<protein>
    <submittedName>
        <fullName evidence="1">Uncharacterized protein</fullName>
    </submittedName>
</protein>
<dbReference type="EMBL" id="JBHUKQ010000006">
    <property type="protein sequence ID" value="MFD2480089.1"/>
    <property type="molecule type" value="Genomic_DNA"/>
</dbReference>
<sequence length="75" mass="7495">MTLAQPNSDFPAALSIPQAGIICPAGLADKAALAAGPAKGAFSAPYALSLVTARDVTPATPGHSISNYSTLRVTK</sequence>
<proteinExistence type="predicted"/>
<comment type="caution">
    <text evidence="1">The sequence shown here is derived from an EMBL/GenBank/DDBJ whole genome shotgun (WGS) entry which is preliminary data.</text>
</comment>
<gene>
    <name evidence="1" type="ORF">ACFSUT_07385</name>
</gene>
<name>A0ABW5HT81_9PSEU</name>
<reference evidence="2" key="1">
    <citation type="journal article" date="2019" name="Int. J. Syst. Evol. Microbiol.">
        <title>The Global Catalogue of Microorganisms (GCM) 10K type strain sequencing project: providing services to taxonomists for standard genome sequencing and annotation.</title>
        <authorList>
            <consortium name="The Broad Institute Genomics Platform"/>
            <consortium name="The Broad Institute Genome Sequencing Center for Infectious Disease"/>
            <person name="Wu L."/>
            <person name="Ma J."/>
        </authorList>
    </citation>
    <scope>NUCLEOTIDE SEQUENCE [LARGE SCALE GENOMIC DNA]</scope>
    <source>
        <strain evidence="2">CGMCC 4.7638</strain>
    </source>
</reference>
<evidence type="ECO:0000313" key="2">
    <source>
        <dbReference type="Proteomes" id="UP001597542"/>
    </source>
</evidence>
<accession>A0ABW5HT81</accession>
<keyword evidence="2" id="KW-1185">Reference proteome</keyword>